<feature type="region of interest" description="Disordered" evidence="1">
    <location>
        <begin position="1"/>
        <end position="116"/>
    </location>
</feature>
<comment type="caution">
    <text evidence="2">The sequence shown here is derived from an EMBL/GenBank/DDBJ whole genome shotgun (WGS) entry which is preliminary data.</text>
</comment>
<protein>
    <recommendedName>
        <fullName evidence="4">C2H2-type domain-containing protein</fullName>
    </recommendedName>
</protein>
<accession>A0AAN5C9E5</accession>
<keyword evidence="3" id="KW-1185">Reference proteome</keyword>
<proteinExistence type="predicted"/>
<organism evidence="2 3">
    <name type="scientific">Pristionchus mayeri</name>
    <dbReference type="NCBI Taxonomy" id="1317129"/>
    <lineage>
        <taxon>Eukaryota</taxon>
        <taxon>Metazoa</taxon>
        <taxon>Ecdysozoa</taxon>
        <taxon>Nematoda</taxon>
        <taxon>Chromadorea</taxon>
        <taxon>Rhabditida</taxon>
        <taxon>Rhabditina</taxon>
        <taxon>Diplogasteromorpha</taxon>
        <taxon>Diplogasteroidea</taxon>
        <taxon>Neodiplogasteridae</taxon>
        <taxon>Pristionchus</taxon>
    </lineage>
</organism>
<evidence type="ECO:0000313" key="2">
    <source>
        <dbReference type="EMBL" id="GMR33754.1"/>
    </source>
</evidence>
<reference evidence="3" key="1">
    <citation type="submission" date="2022-10" db="EMBL/GenBank/DDBJ databases">
        <title>Genome assembly of Pristionchus species.</title>
        <authorList>
            <person name="Yoshida K."/>
            <person name="Sommer R.J."/>
        </authorList>
    </citation>
    <scope>NUCLEOTIDE SEQUENCE [LARGE SCALE GENOMIC DNA]</scope>
    <source>
        <strain evidence="3">RS5460</strain>
    </source>
</reference>
<dbReference type="EMBL" id="BTRK01000001">
    <property type="protein sequence ID" value="GMR33754.1"/>
    <property type="molecule type" value="Genomic_DNA"/>
</dbReference>
<name>A0AAN5C9E5_9BILA</name>
<gene>
    <name evidence="2" type="ORF">PMAYCL1PPCAC_03949</name>
</gene>
<dbReference type="Proteomes" id="UP001328107">
    <property type="component" value="Unassembled WGS sequence"/>
</dbReference>
<evidence type="ECO:0000256" key="1">
    <source>
        <dbReference type="SAM" id="MobiDB-lite"/>
    </source>
</evidence>
<feature type="compositionally biased region" description="Low complexity" evidence="1">
    <location>
        <begin position="49"/>
        <end position="66"/>
    </location>
</feature>
<evidence type="ECO:0008006" key="4">
    <source>
        <dbReference type="Google" id="ProtNLM"/>
    </source>
</evidence>
<feature type="compositionally biased region" description="Polar residues" evidence="1">
    <location>
        <begin position="12"/>
        <end position="26"/>
    </location>
</feature>
<evidence type="ECO:0000313" key="3">
    <source>
        <dbReference type="Proteomes" id="UP001328107"/>
    </source>
</evidence>
<feature type="compositionally biased region" description="Basic and acidic residues" evidence="1">
    <location>
        <begin position="87"/>
        <end position="102"/>
    </location>
</feature>
<dbReference type="AlphaFoldDB" id="A0AAN5C9E5"/>
<sequence>MEELMKQKNNKKNLSSPRTAPTQSSIGRPPRQASPIRKTQSTKKTPSPRKASATRQASTTRRTPSSDGSSDEERSARPSSRQKAAAKQRETVVARSKADNKQKSVQQQRMNVADADSEKDDQLIELLTRKSNAFTSCAQCKELVKCNLVDRQTHVKQKHMADVPLHVIQDNINLVEERTTLAFPGMIYSRWQCVICPTAFIQSEGGRMSHVATTHFTTNVFCTMVGCTFSSVCPSDMKGHYEKTHGMNYKKDLHSSEQNVAVCDQRNYAEAQEESRWR</sequence>